<dbReference type="RefSeq" id="WP_228962922.1">
    <property type="nucleotide sequence ID" value="NZ_JAJITN010000097.1"/>
</dbReference>
<evidence type="ECO:0000313" key="3">
    <source>
        <dbReference type="Proteomes" id="UP001637990"/>
    </source>
</evidence>
<dbReference type="Proteomes" id="UP001637990">
    <property type="component" value="Unassembled WGS sequence"/>
</dbReference>
<protein>
    <submittedName>
        <fullName evidence="2">Uncharacterized protein</fullName>
    </submittedName>
</protein>
<gene>
    <name evidence="2" type="ORF">ACI6Q5_01460</name>
</gene>
<evidence type="ECO:0000313" key="2">
    <source>
        <dbReference type="EMBL" id="MFO3703664.1"/>
    </source>
</evidence>
<organism evidence="2 3">
    <name type="scientific">Xanthomonas codiaei</name>
    <dbReference type="NCBI Taxonomy" id="56463"/>
    <lineage>
        <taxon>Bacteria</taxon>
        <taxon>Pseudomonadati</taxon>
        <taxon>Pseudomonadota</taxon>
        <taxon>Gammaproteobacteria</taxon>
        <taxon>Lysobacterales</taxon>
        <taxon>Lysobacteraceae</taxon>
        <taxon>Xanthomonas</taxon>
    </lineage>
</organism>
<keyword evidence="3" id="KW-1185">Reference proteome</keyword>
<feature type="region of interest" description="Disordered" evidence="1">
    <location>
        <begin position="27"/>
        <end position="47"/>
    </location>
</feature>
<proteinExistence type="predicted"/>
<accession>A0ABW9MG77</accession>
<comment type="caution">
    <text evidence="2">The sequence shown here is derived from an EMBL/GenBank/DDBJ whole genome shotgun (WGS) entry which is preliminary data.</text>
</comment>
<dbReference type="EMBL" id="JBJGBS010000003">
    <property type="protein sequence ID" value="MFO3703664.1"/>
    <property type="molecule type" value="Genomic_DNA"/>
</dbReference>
<sequence length="47" mass="5217">MRTATPWELTNSAMLTSLRNEVRIQPVDGGDLALEPASKIDPTRLNH</sequence>
<name>A0ABW9MG77_9XANT</name>
<reference evidence="2 3" key="1">
    <citation type="submission" date="2024-11" db="EMBL/GenBank/DDBJ databases">
        <title>Genome sequencing of Xanthomonas codiaei.</title>
        <authorList>
            <person name="Studholme D.J."/>
        </authorList>
    </citation>
    <scope>NUCLEOTIDE SEQUENCE [LARGE SCALE GENOMIC DNA]</scope>
    <source>
        <strain evidence="2 3">NCPPB 4350</strain>
    </source>
</reference>
<evidence type="ECO:0000256" key="1">
    <source>
        <dbReference type="SAM" id="MobiDB-lite"/>
    </source>
</evidence>